<feature type="transmembrane region" description="Helical" evidence="6">
    <location>
        <begin position="77"/>
        <end position="94"/>
    </location>
</feature>
<feature type="transmembrane region" description="Helical" evidence="6">
    <location>
        <begin position="9"/>
        <end position="27"/>
    </location>
</feature>
<name>A0A381Y299_9ZZZZ</name>
<dbReference type="InterPro" id="IPR004813">
    <property type="entry name" value="OPT"/>
</dbReference>
<comment type="subcellular location">
    <subcellularLocation>
        <location evidence="1">Membrane</location>
        <topology evidence="1">Multi-pass membrane protein</topology>
    </subcellularLocation>
</comment>
<dbReference type="GO" id="GO:0035673">
    <property type="term" value="F:oligopeptide transmembrane transporter activity"/>
    <property type="evidence" value="ECO:0007669"/>
    <property type="project" value="InterPro"/>
</dbReference>
<dbReference type="AlphaFoldDB" id="A0A381Y299"/>
<protein>
    <recommendedName>
        <fullName evidence="8">Oligopeptide transporter, OPT family</fullName>
    </recommendedName>
</protein>
<sequence length="106" mass="11197">MTNPRPPEITFKAIFLGIVLSIILAGANAYLGLFAGMTVSASIPAAVISMGVLAMFKRSNIFENNIVQTAASAGESLAAGVIFTIPALVLMGYWQDFNYIEVAKIA</sequence>
<keyword evidence="3 6" id="KW-0812">Transmembrane</keyword>
<dbReference type="Pfam" id="PF03169">
    <property type="entry name" value="OPT"/>
    <property type="match status" value="1"/>
</dbReference>
<dbReference type="EMBL" id="UINC01017143">
    <property type="protein sequence ID" value="SVA70791.1"/>
    <property type="molecule type" value="Genomic_DNA"/>
</dbReference>
<organism evidence="7">
    <name type="scientific">marine metagenome</name>
    <dbReference type="NCBI Taxonomy" id="408172"/>
    <lineage>
        <taxon>unclassified sequences</taxon>
        <taxon>metagenomes</taxon>
        <taxon>ecological metagenomes</taxon>
    </lineage>
</organism>
<proteinExistence type="predicted"/>
<gene>
    <name evidence="7" type="ORF">METZ01_LOCUS123645</name>
</gene>
<evidence type="ECO:0000256" key="2">
    <source>
        <dbReference type="ARBA" id="ARBA00022448"/>
    </source>
</evidence>
<evidence type="ECO:0000256" key="1">
    <source>
        <dbReference type="ARBA" id="ARBA00004141"/>
    </source>
</evidence>
<evidence type="ECO:0000256" key="5">
    <source>
        <dbReference type="ARBA" id="ARBA00023136"/>
    </source>
</evidence>
<evidence type="ECO:0000313" key="7">
    <source>
        <dbReference type="EMBL" id="SVA70791.1"/>
    </source>
</evidence>
<accession>A0A381Y299</accession>
<feature type="transmembrane region" description="Helical" evidence="6">
    <location>
        <begin position="33"/>
        <end position="56"/>
    </location>
</feature>
<keyword evidence="2" id="KW-0813">Transport</keyword>
<evidence type="ECO:0000256" key="3">
    <source>
        <dbReference type="ARBA" id="ARBA00022692"/>
    </source>
</evidence>
<keyword evidence="4 6" id="KW-1133">Transmembrane helix</keyword>
<evidence type="ECO:0000256" key="6">
    <source>
        <dbReference type="SAM" id="Phobius"/>
    </source>
</evidence>
<evidence type="ECO:0008006" key="8">
    <source>
        <dbReference type="Google" id="ProtNLM"/>
    </source>
</evidence>
<evidence type="ECO:0000256" key="4">
    <source>
        <dbReference type="ARBA" id="ARBA00022989"/>
    </source>
</evidence>
<keyword evidence="5 6" id="KW-0472">Membrane</keyword>
<reference evidence="7" key="1">
    <citation type="submission" date="2018-05" db="EMBL/GenBank/DDBJ databases">
        <authorList>
            <person name="Lanie J.A."/>
            <person name="Ng W.-L."/>
            <person name="Kazmierczak K.M."/>
            <person name="Andrzejewski T.M."/>
            <person name="Davidsen T.M."/>
            <person name="Wayne K.J."/>
            <person name="Tettelin H."/>
            <person name="Glass J.I."/>
            <person name="Rusch D."/>
            <person name="Podicherti R."/>
            <person name="Tsui H.-C.T."/>
            <person name="Winkler M.E."/>
        </authorList>
    </citation>
    <scope>NUCLEOTIDE SEQUENCE</scope>
</reference>
<dbReference type="GO" id="GO:0016020">
    <property type="term" value="C:membrane"/>
    <property type="evidence" value="ECO:0007669"/>
    <property type="project" value="UniProtKB-SubCell"/>
</dbReference>
<feature type="non-terminal residue" evidence="7">
    <location>
        <position position="106"/>
    </location>
</feature>